<evidence type="ECO:0000256" key="7">
    <source>
        <dbReference type="ARBA" id="ARBA00022741"/>
    </source>
</evidence>
<comment type="caution">
    <text evidence="15">The sequence shown here is derived from an EMBL/GenBank/DDBJ whole genome shotgun (WGS) entry which is preliminary data.</text>
</comment>
<evidence type="ECO:0000256" key="13">
    <source>
        <dbReference type="ARBA" id="ARBA00048692"/>
    </source>
</evidence>
<keyword evidence="5" id="KW-0169">Cobalamin biosynthesis</keyword>
<evidence type="ECO:0000256" key="9">
    <source>
        <dbReference type="ARBA" id="ARBA00031529"/>
    </source>
</evidence>
<dbReference type="PANTHER" id="PTHR12213:SF0">
    <property type="entry name" value="CORRINOID ADENOSYLTRANSFERASE MMAB"/>
    <property type="match status" value="1"/>
</dbReference>
<keyword evidence="16" id="KW-1185">Reference proteome</keyword>
<dbReference type="Pfam" id="PF01923">
    <property type="entry name" value="Cob_adeno_trans"/>
    <property type="match status" value="1"/>
</dbReference>
<evidence type="ECO:0000256" key="10">
    <source>
        <dbReference type="ARBA" id="ARBA00033334"/>
    </source>
</evidence>
<keyword evidence="6" id="KW-0808">Transferase</keyword>
<dbReference type="RefSeq" id="WP_345045340.1">
    <property type="nucleotide sequence ID" value="NZ_BAABBA010000039.1"/>
</dbReference>
<comment type="similarity">
    <text evidence="2">Belongs to the Cob(I)alamin adenosyltransferase family.</text>
</comment>
<dbReference type="PANTHER" id="PTHR12213">
    <property type="entry name" value="CORRINOID ADENOSYLTRANSFERASE"/>
    <property type="match status" value="1"/>
</dbReference>
<dbReference type="InterPro" id="IPR016030">
    <property type="entry name" value="CblAdoTrfase-like"/>
</dbReference>
<protein>
    <recommendedName>
        <fullName evidence="4">Corrinoid adenosyltransferase</fullName>
        <ecNumber evidence="3">2.5.1.17</ecNumber>
    </recommendedName>
    <alternativeName>
        <fullName evidence="9">Cob(II)alamin adenosyltransferase</fullName>
    </alternativeName>
    <alternativeName>
        <fullName evidence="11">Cob(II)yrinic acid a,c-diamide adenosyltransferase</fullName>
    </alternativeName>
    <alternativeName>
        <fullName evidence="10">Cobinamide/cobalamin adenosyltransferase</fullName>
    </alternativeName>
</protein>
<comment type="pathway">
    <text evidence="1">Cofactor biosynthesis; adenosylcobalamin biosynthesis; adenosylcobalamin from cob(II)yrinate a,c-diamide: step 2/7.</text>
</comment>
<accession>A0ABP6UR64</accession>
<dbReference type="Gene3D" id="1.20.1200.10">
    <property type="entry name" value="Cobalamin adenosyltransferase-like"/>
    <property type="match status" value="1"/>
</dbReference>
<dbReference type="Pfam" id="PF03928">
    <property type="entry name" value="HbpS-like"/>
    <property type="match status" value="1"/>
</dbReference>
<dbReference type="InterPro" id="IPR029499">
    <property type="entry name" value="PduO-typ"/>
</dbReference>
<dbReference type="InterPro" id="IPR005624">
    <property type="entry name" value="PduO/GlcC-like"/>
</dbReference>
<dbReference type="SUPFAM" id="SSF143744">
    <property type="entry name" value="GlcG-like"/>
    <property type="match status" value="1"/>
</dbReference>
<sequence>MPAVYTRTGDKGDTGLFGGSRVAKQSLRVEAYGTVDEANAALGEARAAFEPSRWRNHLHAIQLRLFVVAAELASDAQGAAQLGNTVSAADIAGLERLIDECLEITGPQRAFVVPGRDPLSARLHLARTIVRRAERRTLTLAEREPVRPELVTYLNRLSDAVYALARLAETWHDRARVERAVRDAVAKLLPGEAAPAGDPAPSTTEFTLDLAQRLAAAAEQAAQARGVPMVIAVVDSSGNLVLLHRMPGSLLASLELAPNKAWTAIAFKQSSAAVGALAAQGGPLPGLASGNSGRVVLFGGGAPLVTQGAIVGALGISGGTVEEDIAVMNEAINSVMGVKE</sequence>
<dbReference type="Proteomes" id="UP001499841">
    <property type="component" value="Unassembled WGS sequence"/>
</dbReference>
<organism evidence="15 16">
    <name type="scientific">Georgenia daeguensis</name>
    <dbReference type="NCBI Taxonomy" id="908355"/>
    <lineage>
        <taxon>Bacteria</taxon>
        <taxon>Bacillati</taxon>
        <taxon>Actinomycetota</taxon>
        <taxon>Actinomycetes</taxon>
        <taxon>Micrococcales</taxon>
        <taxon>Bogoriellaceae</taxon>
        <taxon>Georgenia</taxon>
    </lineage>
</organism>
<evidence type="ECO:0000259" key="14">
    <source>
        <dbReference type="Pfam" id="PF01923"/>
    </source>
</evidence>
<proteinExistence type="inferred from homology"/>
<evidence type="ECO:0000256" key="6">
    <source>
        <dbReference type="ARBA" id="ARBA00022679"/>
    </source>
</evidence>
<keyword evidence="7" id="KW-0547">Nucleotide-binding</keyword>
<dbReference type="NCBIfam" id="TIGR00636">
    <property type="entry name" value="PduO_Nterm"/>
    <property type="match status" value="1"/>
</dbReference>
<comment type="catalytic activity">
    <reaction evidence="13">
        <text>2 cob(II)alamin + reduced [electron-transfer flavoprotein] + 2 ATP = 2 adenosylcob(III)alamin + 2 triphosphate + oxidized [electron-transfer flavoprotein] + 3 H(+)</text>
        <dbReference type="Rhea" id="RHEA:28671"/>
        <dbReference type="Rhea" id="RHEA-COMP:10685"/>
        <dbReference type="Rhea" id="RHEA-COMP:10686"/>
        <dbReference type="ChEBI" id="CHEBI:15378"/>
        <dbReference type="ChEBI" id="CHEBI:16304"/>
        <dbReference type="ChEBI" id="CHEBI:18036"/>
        <dbReference type="ChEBI" id="CHEBI:18408"/>
        <dbReference type="ChEBI" id="CHEBI:30616"/>
        <dbReference type="ChEBI" id="CHEBI:57692"/>
        <dbReference type="ChEBI" id="CHEBI:58307"/>
        <dbReference type="EC" id="2.5.1.17"/>
    </reaction>
</comment>
<evidence type="ECO:0000256" key="12">
    <source>
        <dbReference type="ARBA" id="ARBA00048555"/>
    </source>
</evidence>
<evidence type="ECO:0000256" key="5">
    <source>
        <dbReference type="ARBA" id="ARBA00022573"/>
    </source>
</evidence>
<dbReference type="InterPro" id="IPR038084">
    <property type="entry name" value="PduO/GlcC-like_sf"/>
</dbReference>
<evidence type="ECO:0000256" key="1">
    <source>
        <dbReference type="ARBA" id="ARBA00005121"/>
    </source>
</evidence>
<evidence type="ECO:0000256" key="11">
    <source>
        <dbReference type="ARBA" id="ARBA00033354"/>
    </source>
</evidence>
<evidence type="ECO:0000256" key="2">
    <source>
        <dbReference type="ARBA" id="ARBA00007487"/>
    </source>
</evidence>
<evidence type="ECO:0000256" key="8">
    <source>
        <dbReference type="ARBA" id="ARBA00022840"/>
    </source>
</evidence>
<dbReference type="InterPro" id="IPR036451">
    <property type="entry name" value="CblAdoTrfase-like_sf"/>
</dbReference>
<evidence type="ECO:0000256" key="3">
    <source>
        <dbReference type="ARBA" id="ARBA00012454"/>
    </source>
</evidence>
<evidence type="ECO:0000256" key="4">
    <source>
        <dbReference type="ARBA" id="ARBA00020963"/>
    </source>
</evidence>
<dbReference type="EC" id="2.5.1.17" evidence="3"/>
<dbReference type="SUPFAM" id="SSF89028">
    <property type="entry name" value="Cobalamin adenosyltransferase-like"/>
    <property type="match status" value="1"/>
</dbReference>
<evidence type="ECO:0000313" key="15">
    <source>
        <dbReference type="EMBL" id="GAA3512584.1"/>
    </source>
</evidence>
<gene>
    <name evidence="15" type="ORF">GCM10022262_40700</name>
</gene>
<feature type="domain" description="Cobalamin adenosyltransferase-like" evidence="14">
    <location>
        <begin position="4"/>
        <end position="167"/>
    </location>
</feature>
<reference evidence="16" key="1">
    <citation type="journal article" date="2019" name="Int. J. Syst. Evol. Microbiol.">
        <title>The Global Catalogue of Microorganisms (GCM) 10K type strain sequencing project: providing services to taxonomists for standard genome sequencing and annotation.</title>
        <authorList>
            <consortium name="The Broad Institute Genomics Platform"/>
            <consortium name="The Broad Institute Genome Sequencing Center for Infectious Disease"/>
            <person name="Wu L."/>
            <person name="Ma J."/>
        </authorList>
    </citation>
    <scope>NUCLEOTIDE SEQUENCE [LARGE SCALE GENOMIC DNA]</scope>
    <source>
        <strain evidence="16">JCM 17459</strain>
    </source>
</reference>
<dbReference type="Gene3D" id="3.30.450.150">
    <property type="entry name" value="Haem-degrading domain"/>
    <property type="match status" value="1"/>
</dbReference>
<dbReference type="EMBL" id="BAABBA010000039">
    <property type="protein sequence ID" value="GAA3512584.1"/>
    <property type="molecule type" value="Genomic_DNA"/>
</dbReference>
<comment type="catalytic activity">
    <reaction evidence="12">
        <text>2 cob(II)yrinate a,c diamide + reduced [electron-transfer flavoprotein] + 2 ATP = 2 adenosylcob(III)yrinate a,c-diamide + 2 triphosphate + oxidized [electron-transfer flavoprotein] + 3 H(+)</text>
        <dbReference type="Rhea" id="RHEA:11528"/>
        <dbReference type="Rhea" id="RHEA-COMP:10685"/>
        <dbReference type="Rhea" id="RHEA-COMP:10686"/>
        <dbReference type="ChEBI" id="CHEBI:15378"/>
        <dbReference type="ChEBI" id="CHEBI:18036"/>
        <dbReference type="ChEBI" id="CHEBI:30616"/>
        <dbReference type="ChEBI" id="CHEBI:57692"/>
        <dbReference type="ChEBI" id="CHEBI:58307"/>
        <dbReference type="ChEBI" id="CHEBI:58503"/>
        <dbReference type="ChEBI" id="CHEBI:58537"/>
        <dbReference type="EC" id="2.5.1.17"/>
    </reaction>
</comment>
<evidence type="ECO:0000313" key="16">
    <source>
        <dbReference type="Proteomes" id="UP001499841"/>
    </source>
</evidence>
<keyword evidence="8" id="KW-0067">ATP-binding</keyword>
<name>A0ABP6UR64_9MICO</name>